<dbReference type="EMBL" id="CP029830">
    <property type="protein sequence ID" value="AWU95935.1"/>
    <property type="molecule type" value="Genomic_DNA"/>
</dbReference>
<evidence type="ECO:0000256" key="2">
    <source>
        <dbReference type="ARBA" id="ARBA00023172"/>
    </source>
</evidence>
<dbReference type="KEGG" id="azm:DM194_14410"/>
<dbReference type="Proteomes" id="UP000249605">
    <property type="component" value="Plasmid unnamed1"/>
</dbReference>
<dbReference type="PANTHER" id="PTHR30461">
    <property type="entry name" value="DNA-INVERTASE FROM LAMBDOID PROPHAGE"/>
    <property type="match status" value="1"/>
</dbReference>
<dbReference type="GO" id="GO:0003677">
    <property type="term" value="F:DNA binding"/>
    <property type="evidence" value="ECO:0007669"/>
    <property type="project" value="UniProtKB-KW"/>
</dbReference>
<keyword evidence="1" id="KW-0238">DNA-binding</keyword>
<dbReference type="GO" id="GO:0000150">
    <property type="term" value="F:DNA strand exchange activity"/>
    <property type="evidence" value="ECO:0007669"/>
    <property type="project" value="TreeGrafter"/>
</dbReference>
<dbReference type="InterPro" id="IPR050639">
    <property type="entry name" value="SSR_resolvase"/>
</dbReference>
<dbReference type="AlphaFoldDB" id="A0A2U9S8T5"/>
<sequence>MSKAESDSKGHALARANRPKHMLSGLLVCGECGSPFILVGKDYYGCNRHRSKGTCGNGLKVRLGDIEGRVVDALRHWLLQPDVLAKGVANIRELVARVGAEAGKETAALRRKLASLEGQVSNIVDAIATGMRSTALAAKLAALEAEAEAVKAAMAEATAPMPEVPDAATLAEAYRLVVDNLVMLGGGARMTEVVRRIVTKVTLTPTPEGNGLKAEMEGSLTRAVELLQVLESEQPASEEAGCSMAVVAGAGFEPAAFRL</sequence>
<protein>
    <recommendedName>
        <fullName evidence="3">Recombinase zinc beta ribbon domain-containing protein</fullName>
    </recommendedName>
</protein>
<dbReference type="InterPro" id="IPR025827">
    <property type="entry name" value="Zn_ribbon_recom_dom"/>
</dbReference>
<dbReference type="PANTHER" id="PTHR30461:SF2">
    <property type="entry name" value="SERINE RECOMBINASE PINE-RELATED"/>
    <property type="match status" value="1"/>
</dbReference>
<evidence type="ECO:0000313" key="4">
    <source>
        <dbReference type="EMBL" id="AWU95935.1"/>
    </source>
</evidence>
<keyword evidence="2" id="KW-0233">DNA recombination</keyword>
<evidence type="ECO:0000259" key="3">
    <source>
        <dbReference type="Pfam" id="PF13408"/>
    </source>
</evidence>
<gene>
    <name evidence="4" type="ORF">DM194_14410</name>
</gene>
<name>A0A2U9S8T5_9PROT</name>
<keyword evidence="5" id="KW-1185">Reference proteome</keyword>
<evidence type="ECO:0000313" key="5">
    <source>
        <dbReference type="Proteomes" id="UP000249605"/>
    </source>
</evidence>
<reference evidence="4 5" key="1">
    <citation type="submission" date="2018-06" db="EMBL/GenBank/DDBJ databases">
        <title>Complete genome sequencing of Azospirillum sp. M2T2B2.</title>
        <authorList>
            <person name="Heo J."/>
            <person name="Kim S.-J."/>
            <person name="Kwon S.-W."/>
            <person name="Anandham R."/>
        </authorList>
    </citation>
    <scope>NUCLEOTIDE SEQUENCE [LARGE SCALE GENOMIC DNA]</scope>
    <source>
        <strain evidence="4 5">M2T2B2</strain>
        <plasmid evidence="4 5">unnamed1</plasmid>
    </source>
</reference>
<accession>A0A2U9S8T5</accession>
<feature type="domain" description="Recombinase zinc beta ribbon" evidence="3">
    <location>
        <begin position="22"/>
        <end position="75"/>
    </location>
</feature>
<evidence type="ECO:0000256" key="1">
    <source>
        <dbReference type="ARBA" id="ARBA00023125"/>
    </source>
</evidence>
<keyword evidence="4" id="KW-0614">Plasmid</keyword>
<geneLocation type="plasmid" evidence="4 5">
    <name>unnamed1</name>
</geneLocation>
<dbReference type="Pfam" id="PF13408">
    <property type="entry name" value="Zn_ribbon_recom"/>
    <property type="match status" value="1"/>
</dbReference>
<dbReference type="OrthoDB" id="7277848at2"/>
<organism evidence="4 5">
    <name type="scientific">Azospirillum ramasamyi</name>
    <dbReference type="NCBI Taxonomy" id="682998"/>
    <lineage>
        <taxon>Bacteria</taxon>
        <taxon>Pseudomonadati</taxon>
        <taxon>Pseudomonadota</taxon>
        <taxon>Alphaproteobacteria</taxon>
        <taxon>Rhodospirillales</taxon>
        <taxon>Azospirillaceae</taxon>
        <taxon>Azospirillum</taxon>
    </lineage>
</organism>
<proteinExistence type="predicted"/>